<dbReference type="EMBL" id="BDIP01000501">
    <property type="protein sequence ID" value="GIQ81810.1"/>
    <property type="molecule type" value="Genomic_DNA"/>
</dbReference>
<dbReference type="OrthoDB" id="3176171at2759"/>
<evidence type="ECO:0000313" key="11">
    <source>
        <dbReference type="EMBL" id="GIQ81810.1"/>
    </source>
</evidence>
<dbReference type="InterPro" id="IPR019821">
    <property type="entry name" value="Kinesin_motor_CS"/>
</dbReference>
<feature type="non-terminal residue" evidence="11">
    <location>
        <position position="1"/>
    </location>
</feature>
<keyword evidence="12" id="KW-1185">Reference proteome</keyword>
<evidence type="ECO:0000256" key="3">
    <source>
        <dbReference type="ARBA" id="ARBA00022701"/>
    </source>
</evidence>
<comment type="subcellular location">
    <subcellularLocation>
        <location evidence="1">Cytoplasm</location>
        <location evidence="1">Cytoskeleton</location>
    </subcellularLocation>
</comment>
<keyword evidence="3 9" id="KW-0493">Microtubule</keyword>
<dbReference type="Gene3D" id="3.40.850.10">
    <property type="entry name" value="Kinesin motor domain"/>
    <property type="match status" value="1"/>
</dbReference>
<dbReference type="PROSITE" id="PS00411">
    <property type="entry name" value="KINESIN_MOTOR_1"/>
    <property type="match status" value="1"/>
</dbReference>
<evidence type="ECO:0000256" key="2">
    <source>
        <dbReference type="ARBA" id="ARBA00022490"/>
    </source>
</evidence>
<dbReference type="GO" id="GO:0007019">
    <property type="term" value="P:microtubule depolymerization"/>
    <property type="evidence" value="ECO:0007669"/>
    <property type="project" value="TreeGrafter"/>
</dbReference>
<evidence type="ECO:0000256" key="7">
    <source>
        <dbReference type="ARBA" id="ARBA00023212"/>
    </source>
</evidence>
<accession>A0A9K3GGP6</accession>
<dbReference type="GO" id="GO:0007018">
    <property type="term" value="P:microtubule-based movement"/>
    <property type="evidence" value="ECO:0007669"/>
    <property type="project" value="InterPro"/>
</dbReference>
<protein>
    <recommendedName>
        <fullName evidence="9">Kinesin-like protein</fullName>
    </recommendedName>
</protein>
<feature type="domain" description="Kinesin motor" evidence="10">
    <location>
        <begin position="1"/>
        <end position="387"/>
    </location>
</feature>
<evidence type="ECO:0000256" key="4">
    <source>
        <dbReference type="ARBA" id="ARBA00022741"/>
    </source>
</evidence>
<dbReference type="SMART" id="SM00129">
    <property type="entry name" value="KISc"/>
    <property type="match status" value="1"/>
</dbReference>
<dbReference type="GO" id="GO:0008017">
    <property type="term" value="F:microtubule binding"/>
    <property type="evidence" value="ECO:0007669"/>
    <property type="project" value="InterPro"/>
</dbReference>
<comment type="caution">
    <text evidence="11">The sequence shown here is derived from an EMBL/GenBank/DDBJ whole genome shotgun (WGS) entry which is preliminary data.</text>
</comment>
<evidence type="ECO:0000256" key="9">
    <source>
        <dbReference type="RuleBase" id="RU000394"/>
    </source>
</evidence>
<keyword evidence="4 8" id="KW-0547">Nucleotide-binding</keyword>
<sequence length="389" mass="42173">GTLRNRPKTWHMGGMAGVMAQTALNRQVYDASVSPLIPSIVEGDTACCFCYGHTGAGKTHTVMGYRGEPGLYSLAAADLCHAIGQKNAGLLLQIRFAEIYNGKVYDLLRGRAECTARQAEDGKVHIRSAALKDDKGRVTVHPLHALTTDTQEGLDAIVAQGMAVRKVGSSSLHDESSRSHALLYIEVVNRALLSLRESIIAQEGEVAKAGLPYDDLYLKEQHKMYKLDEETGQWGPAPLADYDSEGLARLKVVVDREAAILADLQAQEQTVVEECRALGHTVGGTLVLIDLAGAEYGITGGKQVTPKQRREGQEINKTLLALKECIRGMHSGAPHVPFRNSTLTLVLRQHLQAEHSRTVMVTNISPSAKHLQKTVNTLQYAALVADASK</sequence>
<feature type="binding site" evidence="8">
    <location>
        <begin position="52"/>
        <end position="59"/>
    </location>
    <ligand>
        <name>ATP</name>
        <dbReference type="ChEBI" id="CHEBI:30616"/>
    </ligand>
</feature>
<keyword evidence="6 8" id="KW-0505">Motor protein</keyword>
<dbReference type="SUPFAM" id="SSF52540">
    <property type="entry name" value="P-loop containing nucleoside triphosphate hydrolases"/>
    <property type="match status" value="1"/>
</dbReference>
<evidence type="ECO:0000256" key="1">
    <source>
        <dbReference type="ARBA" id="ARBA00004245"/>
    </source>
</evidence>
<dbReference type="PANTHER" id="PTHR47971:SF8">
    <property type="entry name" value="KINESIN-LIKE PROTEIN"/>
    <property type="match status" value="1"/>
</dbReference>
<keyword evidence="5 8" id="KW-0067">ATP-binding</keyword>
<dbReference type="PRINTS" id="PR00380">
    <property type="entry name" value="KINESINHEAVY"/>
</dbReference>
<evidence type="ECO:0000256" key="6">
    <source>
        <dbReference type="ARBA" id="ARBA00023175"/>
    </source>
</evidence>
<dbReference type="Pfam" id="PF00225">
    <property type="entry name" value="Kinesin"/>
    <property type="match status" value="2"/>
</dbReference>
<dbReference type="PANTHER" id="PTHR47971">
    <property type="entry name" value="KINESIN-RELATED PROTEIN 6"/>
    <property type="match status" value="1"/>
</dbReference>
<dbReference type="Proteomes" id="UP000265618">
    <property type="component" value="Unassembled WGS sequence"/>
</dbReference>
<evidence type="ECO:0000313" key="12">
    <source>
        <dbReference type="Proteomes" id="UP000265618"/>
    </source>
</evidence>
<dbReference type="GO" id="GO:0003777">
    <property type="term" value="F:microtubule motor activity"/>
    <property type="evidence" value="ECO:0007669"/>
    <property type="project" value="InterPro"/>
</dbReference>
<proteinExistence type="inferred from homology"/>
<evidence type="ECO:0000256" key="5">
    <source>
        <dbReference type="ARBA" id="ARBA00022840"/>
    </source>
</evidence>
<evidence type="ECO:0000259" key="10">
    <source>
        <dbReference type="PROSITE" id="PS50067"/>
    </source>
</evidence>
<organism evidence="11 12">
    <name type="scientific">Kipferlia bialata</name>
    <dbReference type="NCBI Taxonomy" id="797122"/>
    <lineage>
        <taxon>Eukaryota</taxon>
        <taxon>Metamonada</taxon>
        <taxon>Carpediemonas-like organisms</taxon>
        <taxon>Kipferlia</taxon>
    </lineage>
</organism>
<dbReference type="InterPro" id="IPR001752">
    <property type="entry name" value="Kinesin_motor_dom"/>
</dbReference>
<dbReference type="PROSITE" id="PS50067">
    <property type="entry name" value="KINESIN_MOTOR_2"/>
    <property type="match status" value="1"/>
</dbReference>
<dbReference type="InterPro" id="IPR027640">
    <property type="entry name" value="Kinesin-like_fam"/>
</dbReference>
<dbReference type="GO" id="GO:0005524">
    <property type="term" value="F:ATP binding"/>
    <property type="evidence" value="ECO:0007669"/>
    <property type="project" value="UniProtKB-UniRule"/>
</dbReference>
<name>A0A9K3GGP6_9EUKA</name>
<comment type="similarity">
    <text evidence="8 9">Belongs to the TRAFAC class myosin-kinesin ATPase superfamily. Kinesin family.</text>
</comment>
<dbReference type="InterPro" id="IPR027417">
    <property type="entry name" value="P-loop_NTPase"/>
</dbReference>
<gene>
    <name evidence="11" type="ORF">KIPB_002832</name>
</gene>
<dbReference type="AlphaFoldDB" id="A0A9K3GGP6"/>
<evidence type="ECO:0000256" key="8">
    <source>
        <dbReference type="PROSITE-ProRule" id="PRU00283"/>
    </source>
</evidence>
<keyword evidence="7" id="KW-0206">Cytoskeleton</keyword>
<keyword evidence="2" id="KW-0963">Cytoplasm</keyword>
<dbReference type="InterPro" id="IPR036961">
    <property type="entry name" value="Kinesin_motor_dom_sf"/>
</dbReference>
<dbReference type="GO" id="GO:0005874">
    <property type="term" value="C:microtubule"/>
    <property type="evidence" value="ECO:0007669"/>
    <property type="project" value="UniProtKB-KW"/>
</dbReference>
<reference evidence="11 12" key="1">
    <citation type="journal article" date="2018" name="PLoS ONE">
        <title>The draft genome of Kipferlia bialata reveals reductive genome evolution in fornicate parasites.</title>
        <authorList>
            <person name="Tanifuji G."/>
            <person name="Takabayashi S."/>
            <person name="Kume K."/>
            <person name="Takagi M."/>
            <person name="Nakayama T."/>
            <person name="Kamikawa R."/>
            <person name="Inagaki Y."/>
            <person name="Hashimoto T."/>
        </authorList>
    </citation>
    <scope>NUCLEOTIDE SEQUENCE [LARGE SCALE GENOMIC DNA]</scope>
    <source>
        <strain evidence="11">NY0173</strain>
    </source>
</reference>